<evidence type="ECO:0000256" key="3">
    <source>
        <dbReference type="ARBA" id="ARBA00023228"/>
    </source>
</evidence>
<evidence type="ECO:0000256" key="2">
    <source>
        <dbReference type="ARBA" id="ARBA00010627"/>
    </source>
</evidence>
<dbReference type="AlphaFoldDB" id="A0A914WTG3"/>
<dbReference type="PANTHER" id="PTHR33967">
    <property type="entry name" value="RAGULATOR COMPLEX PROTEIN LAMTOR4"/>
    <property type="match status" value="1"/>
</dbReference>
<sequence>MEPNLAFLAKIPDQVGYQVISADGAVVKSSGDLANRDTFASVVMKMLQVAQSAQITKTGEPFKYFTVNFDEYFYSISVTGKLVYVVKRKPKQNPPSPTKNVIV</sequence>
<name>A0A914WTG3_9BILA</name>
<dbReference type="GO" id="GO:0071986">
    <property type="term" value="C:Ragulator complex"/>
    <property type="evidence" value="ECO:0007669"/>
    <property type="project" value="InterPro"/>
</dbReference>
<evidence type="ECO:0000256" key="4">
    <source>
        <dbReference type="ARBA" id="ARBA00032690"/>
    </source>
</evidence>
<comment type="subcellular location">
    <subcellularLocation>
        <location evidence="1">Lysosome</location>
    </subcellularLocation>
</comment>
<comment type="similarity">
    <text evidence="2">Belongs to the LAMTOR4 family.</text>
</comment>
<dbReference type="InterPro" id="IPR034601">
    <property type="entry name" value="LAMTOR4"/>
</dbReference>
<dbReference type="GO" id="GO:0005085">
    <property type="term" value="F:guanyl-nucleotide exchange factor activity"/>
    <property type="evidence" value="ECO:0007669"/>
    <property type="project" value="TreeGrafter"/>
</dbReference>
<dbReference type="PANTHER" id="PTHR33967:SF1">
    <property type="entry name" value="RAGULATOR COMPLEX PROTEIN LAMTOR4"/>
    <property type="match status" value="1"/>
</dbReference>
<accession>A0A914WTG3</accession>
<keyword evidence="5" id="KW-1185">Reference proteome</keyword>
<proteinExistence type="inferred from homology"/>
<dbReference type="GO" id="GO:0005764">
    <property type="term" value="C:lysosome"/>
    <property type="evidence" value="ECO:0007669"/>
    <property type="project" value="UniProtKB-SubCell"/>
</dbReference>
<reference evidence="6" key="1">
    <citation type="submission" date="2022-11" db="UniProtKB">
        <authorList>
            <consortium name="WormBaseParasite"/>
        </authorList>
    </citation>
    <scope>IDENTIFICATION</scope>
</reference>
<evidence type="ECO:0000313" key="6">
    <source>
        <dbReference type="WBParaSite" id="PSAMB.scaffold507size54856.g6492.t1"/>
    </source>
</evidence>
<dbReference type="GO" id="GO:0071230">
    <property type="term" value="P:cellular response to amino acid stimulus"/>
    <property type="evidence" value="ECO:0007669"/>
    <property type="project" value="InterPro"/>
</dbReference>
<evidence type="ECO:0000256" key="1">
    <source>
        <dbReference type="ARBA" id="ARBA00004371"/>
    </source>
</evidence>
<dbReference type="Proteomes" id="UP000887566">
    <property type="component" value="Unplaced"/>
</dbReference>
<dbReference type="WBParaSite" id="PSAMB.scaffold507size54856.g6492.t1">
    <property type="protein sequence ID" value="PSAMB.scaffold507size54856.g6492.t1"/>
    <property type="gene ID" value="PSAMB.scaffold507size54856.g6492"/>
</dbReference>
<protein>
    <recommendedName>
        <fullName evidence="4">Late endosomal/lysosomal adaptor and MAPK and MTOR activator 4</fullName>
    </recommendedName>
</protein>
<organism evidence="5 6">
    <name type="scientific">Plectus sambesii</name>
    <dbReference type="NCBI Taxonomy" id="2011161"/>
    <lineage>
        <taxon>Eukaryota</taxon>
        <taxon>Metazoa</taxon>
        <taxon>Ecdysozoa</taxon>
        <taxon>Nematoda</taxon>
        <taxon>Chromadorea</taxon>
        <taxon>Plectida</taxon>
        <taxon>Plectina</taxon>
        <taxon>Plectoidea</taxon>
        <taxon>Plectidae</taxon>
        <taxon>Plectus</taxon>
    </lineage>
</organism>
<dbReference type="GO" id="GO:0032008">
    <property type="term" value="P:positive regulation of TOR signaling"/>
    <property type="evidence" value="ECO:0007669"/>
    <property type="project" value="InterPro"/>
</dbReference>
<keyword evidence="3" id="KW-0458">Lysosome</keyword>
<evidence type="ECO:0000313" key="5">
    <source>
        <dbReference type="Proteomes" id="UP000887566"/>
    </source>
</evidence>